<dbReference type="EMBL" id="CP034852">
    <property type="protein sequence ID" value="QCI26686.1"/>
    <property type="molecule type" value="Genomic_DNA"/>
</dbReference>
<dbReference type="GO" id="GO:0016020">
    <property type="term" value="C:membrane"/>
    <property type="evidence" value="ECO:0007669"/>
    <property type="project" value="UniProtKB-SubCell"/>
</dbReference>
<feature type="transmembrane region" description="Helical" evidence="8">
    <location>
        <begin position="334"/>
        <end position="357"/>
    </location>
</feature>
<feature type="transmembrane region" description="Helical" evidence="8">
    <location>
        <begin position="130"/>
        <end position="149"/>
    </location>
</feature>
<feature type="transmembrane region" description="Helical" evidence="8">
    <location>
        <begin position="247"/>
        <end position="264"/>
    </location>
</feature>
<keyword evidence="2 7" id="KW-0812">Transmembrane</keyword>
<evidence type="ECO:0000313" key="10">
    <source>
        <dbReference type="EMBL" id="QCI26686.1"/>
    </source>
</evidence>
<feature type="transmembrane region" description="Helical" evidence="8">
    <location>
        <begin position="76"/>
        <end position="95"/>
    </location>
</feature>
<feature type="transmembrane region" description="Helical" evidence="8">
    <location>
        <begin position="455"/>
        <end position="478"/>
    </location>
</feature>
<evidence type="ECO:0000259" key="9">
    <source>
        <dbReference type="Pfam" id="PF00361"/>
    </source>
</evidence>
<dbReference type="Pfam" id="PF00361">
    <property type="entry name" value="Proton_antipo_M"/>
    <property type="match status" value="1"/>
</dbReference>
<sequence length="492" mass="57047">MVSNLFEIKKIIPIYSMVISVILMTVFMSYRTNTFVIFLISICGILLSIFSIKFYHTLMVLHPSVLFKIGNISIEYMIILLIHSLLICLFSYFWIIQNKKVLYKEEFYLFLMISTLGGLVVIISNHALSFFLGVELVSVPLIGMLGYTLSYKEPFYFLLKYGVLSSISSIFMLLGMTLMYAVSGSLNISEWELYLLNHSIHDNYLFLSGFYLFISSLIFKFSMFPFHSWIAEIYEGAPIISLSHFSSVYKIIFILILSHFFIYFPMIKNHFFYFILEIIACSSILFGSIRTVYECDNIKKFFAYTSIIQSGYIIAIIIASLNNNYEMNFLNINFYMISYLLNSISLFSIFTLTNLIIHTSSYKDISLNDYTGLFWKEPLLTLLMTITLFSLSGIPLTCGFIGKCYLLLNILQNDFPILGICCIIGSIVSIFYYFRIINKFYSPILRQNYKNNVDNSMLFIFAKIVIILLVIYIIYFGINPNSLINFLNKNNY</sequence>
<evidence type="ECO:0000256" key="6">
    <source>
        <dbReference type="ARBA" id="ARBA00025811"/>
    </source>
</evidence>
<evidence type="ECO:0000256" key="3">
    <source>
        <dbReference type="ARBA" id="ARBA00022989"/>
    </source>
</evidence>
<keyword evidence="11" id="KW-1185">Reference proteome</keyword>
<name>A0A4D6Y9K5_9GAMM</name>
<keyword evidence="3 8" id="KW-1133">Transmembrane helix</keyword>
<feature type="domain" description="NADH:quinone oxidoreductase/Mrp antiporter transmembrane" evidence="9">
    <location>
        <begin position="124"/>
        <end position="425"/>
    </location>
</feature>
<proteinExistence type="predicted"/>
<evidence type="ECO:0000256" key="7">
    <source>
        <dbReference type="RuleBase" id="RU000320"/>
    </source>
</evidence>
<dbReference type="OrthoDB" id="9768329at2"/>
<comment type="subunit">
    <text evidence="6">Composed of 13 different subunits. Subunits NuoA, H, J, K, L, M, N constitute the membrane sector of the complex.</text>
</comment>
<feature type="transmembrane region" description="Helical" evidence="8">
    <location>
        <begin position="378"/>
        <end position="403"/>
    </location>
</feature>
<organism evidence="10 11">
    <name type="scientific">Buchnera aphidicola</name>
    <name type="common">Thelaxes californica</name>
    <dbReference type="NCBI Taxonomy" id="1315998"/>
    <lineage>
        <taxon>Bacteria</taxon>
        <taxon>Pseudomonadati</taxon>
        <taxon>Pseudomonadota</taxon>
        <taxon>Gammaproteobacteria</taxon>
        <taxon>Enterobacterales</taxon>
        <taxon>Erwiniaceae</taxon>
        <taxon>Buchnera</taxon>
    </lineage>
</organism>
<evidence type="ECO:0000256" key="2">
    <source>
        <dbReference type="ARBA" id="ARBA00022692"/>
    </source>
</evidence>
<dbReference type="GO" id="GO:0012505">
    <property type="term" value="C:endomembrane system"/>
    <property type="evidence" value="ECO:0007669"/>
    <property type="project" value="UniProtKB-SubCell"/>
</dbReference>
<feature type="transmembrane region" description="Helical" evidence="8">
    <location>
        <begin position="161"/>
        <end position="183"/>
    </location>
</feature>
<comment type="function">
    <text evidence="5">NDH-1 shuttles electrons from NADH, via FMN and iron-sulfur (Fe-S) centers, to quinones in the respiratory chain. Couples the redox reaction to proton translocation (for every two electrons transferred, four hydrogen ions are translocated across the cytoplasmic membrane), and thus conserves the redox energy in a proton gradient.</text>
</comment>
<feature type="transmembrane region" description="Helical" evidence="8">
    <location>
        <begin position="301"/>
        <end position="322"/>
    </location>
</feature>
<reference evidence="10 11" key="1">
    <citation type="submission" date="2018-12" db="EMBL/GenBank/DDBJ databases">
        <authorList>
            <person name="Chong R.A."/>
        </authorList>
    </citation>
    <scope>NUCLEOTIDE SEQUENCE [LARGE SCALE GENOMIC DNA]</scope>
    <source>
        <strain evidence="10 11">Tca</strain>
    </source>
</reference>
<dbReference type="PANTHER" id="PTHR22773">
    <property type="entry name" value="NADH DEHYDROGENASE"/>
    <property type="match status" value="1"/>
</dbReference>
<feature type="transmembrane region" description="Helical" evidence="8">
    <location>
        <begin position="35"/>
        <end position="56"/>
    </location>
</feature>
<dbReference type="AlphaFoldDB" id="A0A4D6Y9K5"/>
<feature type="transmembrane region" description="Helical" evidence="8">
    <location>
        <begin position="415"/>
        <end position="434"/>
    </location>
</feature>
<evidence type="ECO:0000256" key="5">
    <source>
        <dbReference type="ARBA" id="ARBA00025189"/>
    </source>
</evidence>
<feature type="transmembrane region" description="Helical" evidence="8">
    <location>
        <begin position="203"/>
        <end position="226"/>
    </location>
</feature>
<feature type="transmembrane region" description="Helical" evidence="8">
    <location>
        <begin position="107"/>
        <end position="124"/>
    </location>
</feature>
<feature type="transmembrane region" description="Helical" evidence="8">
    <location>
        <begin position="270"/>
        <end position="289"/>
    </location>
</feature>
<keyword evidence="4 8" id="KW-0472">Membrane</keyword>
<evidence type="ECO:0000256" key="8">
    <source>
        <dbReference type="SAM" id="Phobius"/>
    </source>
</evidence>
<dbReference type="Proteomes" id="UP000298782">
    <property type="component" value="Chromosome"/>
</dbReference>
<reference evidence="10 11" key="2">
    <citation type="submission" date="2019-05" db="EMBL/GenBank/DDBJ databases">
        <title>Genome evolution of the obligate endosymbiont Buchnera aphidicola.</title>
        <authorList>
            <person name="Moran N.A."/>
        </authorList>
    </citation>
    <scope>NUCLEOTIDE SEQUENCE [LARGE SCALE GENOMIC DNA]</scope>
    <source>
        <strain evidence="10 11">Tca</strain>
    </source>
</reference>
<evidence type="ECO:0000256" key="1">
    <source>
        <dbReference type="ARBA" id="ARBA00004127"/>
    </source>
</evidence>
<protein>
    <submittedName>
        <fullName evidence="10">NADH-quinone oxidoreductase subunit N</fullName>
    </submittedName>
</protein>
<evidence type="ECO:0000256" key="4">
    <source>
        <dbReference type="ARBA" id="ARBA00023136"/>
    </source>
</evidence>
<accession>A0A4D6Y9K5</accession>
<dbReference type="InterPro" id="IPR001750">
    <property type="entry name" value="ND/Mrp_TM"/>
</dbReference>
<evidence type="ECO:0000313" key="11">
    <source>
        <dbReference type="Proteomes" id="UP000298782"/>
    </source>
</evidence>
<comment type="subcellular location">
    <subcellularLocation>
        <location evidence="1">Endomembrane system</location>
        <topology evidence="1">Multi-pass membrane protein</topology>
    </subcellularLocation>
    <subcellularLocation>
        <location evidence="7">Membrane</location>
        <topology evidence="7">Multi-pass membrane protein</topology>
    </subcellularLocation>
</comment>
<feature type="transmembrane region" description="Helical" evidence="8">
    <location>
        <begin position="12"/>
        <end position="30"/>
    </location>
</feature>
<gene>
    <name evidence="10" type="ORF">D9V80_00695</name>
</gene>